<dbReference type="GO" id="GO:0004777">
    <property type="term" value="F:succinate-semialdehyde dehydrogenase (NAD+) activity"/>
    <property type="evidence" value="ECO:0007669"/>
    <property type="project" value="TreeGrafter"/>
</dbReference>
<dbReference type="EMBL" id="JAQQAL010000012">
    <property type="protein sequence ID" value="MDC7226487.1"/>
    <property type="molecule type" value="Genomic_DNA"/>
</dbReference>
<keyword evidence="2 4" id="KW-0560">Oxidoreductase</keyword>
<dbReference type="InterPro" id="IPR015590">
    <property type="entry name" value="Aldehyde_DH_dom"/>
</dbReference>
<dbReference type="SUPFAM" id="SSF53720">
    <property type="entry name" value="ALDH-like"/>
    <property type="match status" value="1"/>
</dbReference>
<protein>
    <submittedName>
        <fullName evidence="6">Aldehyde dehydrogenase family protein</fullName>
    </submittedName>
</protein>
<dbReference type="InterPro" id="IPR029510">
    <property type="entry name" value="Ald_DH_CS_GLU"/>
</dbReference>
<feature type="active site" evidence="3">
    <location>
        <position position="258"/>
    </location>
</feature>
<evidence type="ECO:0000256" key="3">
    <source>
        <dbReference type="PROSITE-ProRule" id="PRU10007"/>
    </source>
</evidence>
<proteinExistence type="inferred from homology"/>
<evidence type="ECO:0000313" key="6">
    <source>
        <dbReference type="EMBL" id="MDC7226487.1"/>
    </source>
</evidence>
<dbReference type="InterPro" id="IPR016160">
    <property type="entry name" value="Ald_DH_CS_CYS"/>
</dbReference>
<dbReference type="FunFam" id="3.40.309.10:FF:000009">
    <property type="entry name" value="Aldehyde dehydrogenase A"/>
    <property type="match status" value="1"/>
</dbReference>
<dbReference type="InterPro" id="IPR016162">
    <property type="entry name" value="Ald_DH_N"/>
</dbReference>
<feature type="domain" description="Aldehyde dehydrogenase" evidence="5">
    <location>
        <begin position="31"/>
        <end position="484"/>
    </location>
</feature>
<dbReference type="Proteomes" id="UP001221217">
    <property type="component" value="Unassembled WGS sequence"/>
</dbReference>
<dbReference type="Pfam" id="PF00171">
    <property type="entry name" value="Aldedh"/>
    <property type="match status" value="1"/>
</dbReference>
<dbReference type="InterPro" id="IPR016161">
    <property type="entry name" value="Ald_DH/histidinol_DH"/>
</dbReference>
<comment type="caution">
    <text evidence="6">The sequence shown here is derived from an EMBL/GenBank/DDBJ whole genome shotgun (WGS) entry which is preliminary data.</text>
</comment>
<dbReference type="GO" id="GO:0009450">
    <property type="term" value="P:gamma-aminobutyric acid catabolic process"/>
    <property type="evidence" value="ECO:0007669"/>
    <property type="project" value="TreeGrafter"/>
</dbReference>
<dbReference type="Gene3D" id="3.40.605.10">
    <property type="entry name" value="Aldehyde Dehydrogenase, Chain A, domain 1"/>
    <property type="match status" value="1"/>
</dbReference>
<evidence type="ECO:0000256" key="1">
    <source>
        <dbReference type="ARBA" id="ARBA00009986"/>
    </source>
</evidence>
<dbReference type="PANTHER" id="PTHR43353">
    <property type="entry name" value="SUCCINATE-SEMIALDEHYDE DEHYDROGENASE, MITOCHONDRIAL"/>
    <property type="match status" value="1"/>
</dbReference>
<dbReference type="InterPro" id="IPR050740">
    <property type="entry name" value="Aldehyde_DH_Superfamily"/>
</dbReference>
<reference evidence="6 7" key="1">
    <citation type="submission" date="2022-12" db="EMBL/GenBank/DDBJ databases">
        <title>Metagenome assembled genome from gulf of manar.</title>
        <authorList>
            <person name="Kohli P."/>
            <person name="Pk S."/>
            <person name="Venkata Ramana C."/>
            <person name="Sasikala C."/>
        </authorList>
    </citation>
    <scope>NUCLEOTIDE SEQUENCE [LARGE SCALE GENOMIC DNA]</scope>
    <source>
        <strain evidence="6">JB008</strain>
    </source>
</reference>
<accession>A0AAJ1MJE8</accession>
<comment type="similarity">
    <text evidence="1 4">Belongs to the aldehyde dehydrogenase family.</text>
</comment>
<evidence type="ECO:0000256" key="4">
    <source>
        <dbReference type="RuleBase" id="RU003345"/>
    </source>
</evidence>
<dbReference type="PANTHER" id="PTHR43353:SF5">
    <property type="entry name" value="SUCCINATE-SEMIALDEHYDE DEHYDROGENASE, MITOCHONDRIAL"/>
    <property type="match status" value="1"/>
</dbReference>
<evidence type="ECO:0000259" key="5">
    <source>
        <dbReference type="Pfam" id="PF00171"/>
    </source>
</evidence>
<dbReference type="PROSITE" id="PS00070">
    <property type="entry name" value="ALDEHYDE_DEHYDR_CYS"/>
    <property type="match status" value="1"/>
</dbReference>
<dbReference type="PROSITE" id="PS00687">
    <property type="entry name" value="ALDEHYDE_DEHYDR_GLU"/>
    <property type="match status" value="1"/>
</dbReference>
<name>A0AAJ1MJE8_9SPIO</name>
<evidence type="ECO:0000313" key="7">
    <source>
        <dbReference type="Proteomes" id="UP001221217"/>
    </source>
</evidence>
<dbReference type="FunFam" id="3.40.605.10:FF:000007">
    <property type="entry name" value="NAD/NADP-dependent betaine aldehyde dehydrogenase"/>
    <property type="match status" value="1"/>
</dbReference>
<dbReference type="InterPro" id="IPR016163">
    <property type="entry name" value="Ald_DH_C"/>
</dbReference>
<evidence type="ECO:0000256" key="2">
    <source>
        <dbReference type="ARBA" id="ARBA00023002"/>
    </source>
</evidence>
<sequence length="490" mass="54212">MKKLIHKTDNKSVYSMFINGSWDYDPGRPIVEVINPADETITGWVQKADKNTAEKALAAAAAAQPAWQTVPPRERAEIMYRFADLIIADKKRLAAMITAEQGKLLRTAEDEVEGTASFIRFAAEGARRIEGDIFPSDRHDEEILIEKIPYGVTVGITAWNFPLALAGRKIGPALVAGNAMVVKPPLETPLSTLMLGEYAQKAGIPAGILSIVTGSGSELGDALVRSRLTKLVTMTGSTFAGKQIAAAAAENFTAVRLELGGKAPFIVFPDADIDRAARDASVARFQNCGQICVCNERMYIHEDIYDEFMKKFMKHVGSIKVGSPVDPDIDMGPKISRKELENIQRLVDLSIKEGAEIAAGGSPPEGEEFSKGFWFKPTVLTNVRQDMTVVHGESFGPVLPVLKFRDFDEVIKMANDCDYALSAYVYTYDLRRIMRLKNELEFGEIYINHETGEQHQGFHNGYKLSGTGGEDGKYGFENYMQKKTFYLNWE</sequence>
<dbReference type="AlphaFoldDB" id="A0AAJ1MJE8"/>
<organism evidence="6 7">
    <name type="scientific">Candidatus Thalassospirochaeta sargassi</name>
    <dbReference type="NCBI Taxonomy" id="3119039"/>
    <lineage>
        <taxon>Bacteria</taxon>
        <taxon>Pseudomonadati</taxon>
        <taxon>Spirochaetota</taxon>
        <taxon>Spirochaetia</taxon>
        <taxon>Spirochaetales</taxon>
        <taxon>Spirochaetaceae</taxon>
        <taxon>Candidatus Thalassospirochaeta</taxon>
    </lineage>
</organism>
<dbReference type="Gene3D" id="3.40.309.10">
    <property type="entry name" value="Aldehyde Dehydrogenase, Chain A, domain 2"/>
    <property type="match status" value="1"/>
</dbReference>
<gene>
    <name evidence="6" type="ORF">PQJ61_06960</name>
</gene>